<feature type="compositionally biased region" description="Polar residues" evidence="1">
    <location>
        <begin position="7"/>
        <end position="16"/>
    </location>
</feature>
<proteinExistence type="predicted"/>
<feature type="compositionally biased region" description="Basic and acidic residues" evidence="1">
    <location>
        <begin position="22"/>
        <end position="32"/>
    </location>
</feature>
<protein>
    <submittedName>
        <fullName evidence="2">Uncharacterized protein</fullName>
    </submittedName>
</protein>
<comment type="caution">
    <text evidence="2">The sequence shown here is derived from an EMBL/GenBank/DDBJ whole genome shotgun (WGS) entry which is preliminary data.</text>
</comment>
<feature type="region of interest" description="Disordered" evidence="1">
    <location>
        <begin position="1"/>
        <end position="33"/>
    </location>
</feature>
<gene>
    <name evidence="2" type="ORF">DEF21_16895</name>
    <name evidence="3" type="ORF">DHR80_07405</name>
</gene>
<evidence type="ECO:0000313" key="3">
    <source>
        <dbReference type="EMBL" id="HCW67027.1"/>
    </source>
</evidence>
<dbReference type="EMBL" id="DPOP01000068">
    <property type="protein sequence ID" value="HCW67027.1"/>
    <property type="molecule type" value="Genomic_DNA"/>
</dbReference>
<evidence type="ECO:0000256" key="1">
    <source>
        <dbReference type="SAM" id="MobiDB-lite"/>
    </source>
</evidence>
<organism evidence="2 5">
    <name type="scientific">Thalassospira lucentensis</name>
    <dbReference type="NCBI Taxonomy" id="168935"/>
    <lineage>
        <taxon>Bacteria</taxon>
        <taxon>Pseudomonadati</taxon>
        <taxon>Pseudomonadota</taxon>
        <taxon>Alphaproteobacteria</taxon>
        <taxon>Rhodospirillales</taxon>
        <taxon>Thalassospiraceae</taxon>
        <taxon>Thalassospira</taxon>
    </lineage>
</organism>
<evidence type="ECO:0000313" key="4">
    <source>
        <dbReference type="Proteomes" id="UP000264179"/>
    </source>
</evidence>
<evidence type="ECO:0000313" key="5">
    <source>
        <dbReference type="Proteomes" id="UP000264753"/>
    </source>
</evidence>
<dbReference type="AlphaFoldDB" id="A0A358HX34"/>
<reference evidence="4 5" key="1">
    <citation type="journal article" date="2018" name="Nat. Biotechnol.">
        <title>A standardized bacterial taxonomy based on genome phylogeny substantially revises the tree of life.</title>
        <authorList>
            <person name="Parks D.H."/>
            <person name="Chuvochina M."/>
            <person name="Waite D.W."/>
            <person name="Rinke C."/>
            <person name="Skarshewski A."/>
            <person name="Chaumeil P.A."/>
            <person name="Hugenholtz P."/>
        </authorList>
    </citation>
    <scope>NUCLEOTIDE SEQUENCE [LARGE SCALE GENOMIC DNA]</scope>
    <source>
        <strain evidence="2">UBA8707</strain>
        <strain evidence="3">UBA9881</strain>
    </source>
</reference>
<evidence type="ECO:0000313" key="2">
    <source>
        <dbReference type="EMBL" id="HBU99562.1"/>
    </source>
</evidence>
<sequence length="81" mass="8974">MFEDNVGPQNARSVSVSRGRGAAHDQKPRLSPDKNGWQSVGLCRWVDVHFDIKTNKLNTGGWTIFGGRSVCAYRSAAVLLW</sequence>
<dbReference type="Proteomes" id="UP000264179">
    <property type="component" value="Unassembled WGS sequence"/>
</dbReference>
<dbReference type="EMBL" id="DOOG01000142">
    <property type="protein sequence ID" value="HBU99562.1"/>
    <property type="molecule type" value="Genomic_DNA"/>
</dbReference>
<dbReference type="Proteomes" id="UP000264753">
    <property type="component" value="Unassembled WGS sequence"/>
</dbReference>
<name>A0A358HX34_9PROT</name>
<accession>A0A358HX34</accession>